<proteinExistence type="predicted"/>
<dbReference type="GeneID" id="22911787"/>
<feature type="region of interest" description="Disordered" evidence="1">
    <location>
        <begin position="100"/>
        <end position="152"/>
    </location>
</feature>
<organism evidence="2 3">
    <name type="scientific">Gregarina niphandrodes</name>
    <name type="common">Septate eugregarine</name>
    <dbReference type="NCBI Taxonomy" id="110365"/>
    <lineage>
        <taxon>Eukaryota</taxon>
        <taxon>Sar</taxon>
        <taxon>Alveolata</taxon>
        <taxon>Apicomplexa</taxon>
        <taxon>Conoidasida</taxon>
        <taxon>Gregarinasina</taxon>
        <taxon>Eugregarinorida</taxon>
        <taxon>Gregarinidae</taxon>
        <taxon>Gregarina</taxon>
    </lineage>
</organism>
<reference evidence="2" key="1">
    <citation type="submission" date="2013-12" db="EMBL/GenBank/DDBJ databases">
        <authorList>
            <person name="Omoto C.K."/>
            <person name="Sibley D."/>
            <person name="Venepally P."/>
            <person name="Hadjithomas M."/>
            <person name="Karamycheva S."/>
            <person name="Brunk B."/>
            <person name="Roos D."/>
            <person name="Caler E."/>
            <person name="Lorenzi H."/>
        </authorList>
    </citation>
    <scope>NUCLEOTIDE SEQUENCE</scope>
</reference>
<gene>
    <name evidence="2" type="ORF">GNI_049380</name>
</gene>
<protein>
    <submittedName>
        <fullName evidence="2">Uncharacterized protein</fullName>
    </submittedName>
</protein>
<accession>A0A023B9P1</accession>
<evidence type="ECO:0000313" key="2">
    <source>
        <dbReference type="EMBL" id="EZG73013.1"/>
    </source>
</evidence>
<feature type="compositionally biased region" description="Low complexity" evidence="1">
    <location>
        <begin position="100"/>
        <end position="110"/>
    </location>
</feature>
<comment type="caution">
    <text evidence="2">The sequence shown here is derived from an EMBL/GenBank/DDBJ whole genome shotgun (WGS) entry which is preliminary data.</text>
</comment>
<sequence length="203" mass="22338">MCVEEFVKCCVRRHPLLSVLEESILKAYCQATFHGIYRRLDFPFCSSRLIHTIETTYGVRFDKNFFLRVEAATTMETINRSGHTVIPGVCYPTRAGSRTTTAAPVGTTAGNNPHSENPKLEKKPGSIPHSELPEGTTKVTEEDQSGASPTASRAKCGALLVSWKHDEAAGRALIRSLRLRTEVLTALLPPEEEGEGENRAVEI</sequence>
<dbReference type="Proteomes" id="UP000019763">
    <property type="component" value="Unassembled WGS sequence"/>
</dbReference>
<dbReference type="AlphaFoldDB" id="A0A023B9P1"/>
<dbReference type="EMBL" id="AFNH02000383">
    <property type="protein sequence ID" value="EZG73013.1"/>
    <property type="molecule type" value="Genomic_DNA"/>
</dbReference>
<name>A0A023B9P1_GRENI</name>
<keyword evidence="3" id="KW-1185">Reference proteome</keyword>
<dbReference type="VEuPathDB" id="CryptoDB:GNI_049380"/>
<evidence type="ECO:0000313" key="3">
    <source>
        <dbReference type="Proteomes" id="UP000019763"/>
    </source>
</evidence>
<evidence type="ECO:0000256" key="1">
    <source>
        <dbReference type="SAM" id="MobiDB-lite"/>
    </source>
</evidence>
<dbReference type="RefSeq" id="XP_011129665.1">
    <property type="nucleotide sequence ID" value="XM_011131363.1"/>
</dbReference>